<organism evidence="2 3">
    <name type="scientific">Mycena albidolilacea</name>
    <dbReference type="NCBI Taxonomy" id="1033008"/>
    <lineage>
        <taxon>Eukaryota</taxon>
        <taxon>Fungi</taxon>
        <taxon>Dikarya</taxon>
        <taxon>Basidiomycota</taxon>
        <taxon>Agaricomycotina</taxon>
        <taxon>Agaricomycetes</taxon>
        <taxon>Agaricomycetidae</taxon>
        <taxon>Agaricales</taxon>
        <taxon>Marasmiineae</taxon>
        <taxon>Mycenaceae</taxon>
        <taxon>Mycena</taxon>
    </lineage>
</organism>
<keyword evidence="1" id="KW-0812">Transmembrane</keyword>
<name>A0AAD6ZZ16_9AGAR</name>
<feature type="transmembrane region" description="Helical" evidence="1">
    <location>
        <begin position="99"/>
        <end position="125"/>
    </location>
</feature>
<keyword evidence="1" id="KW-1133">Transmembrane helix</keyword>
<feature type="transmembrane region" description="Helical" evidence="1">
    <location>
        <begin position="27"/>
        <end position="45"/>
    </location>
</feature>
<protein>
    <submittedName>
        <fullName evidence="2">Uncharacterized protein</fullName>
    </submittedName>
</protein>
<evidence type="ECO:0000313" key="3">
    <source>
        <dbReference type="Proteomes" id="UP001218218"/>
    </source>
</evidence>
<reference evidence="2" key="1">
    <citation type="submission" date="2023-03" db="EMBL/GenBank/DDBJ databases">
        <title>Massive genome expansion in bonnet fungi (Mycena s.s.) driven by repeated elements and novel gene families across ecological guilds.</title>
        <authorList>
            <consortium name="Lawrence Berkeley National Laboratory"/>
            <person name="Harder C.B."/>
            <person name="Miyauchi S."/>
            <person name="Viragh M."/>
            <person name="Kuo A."/>
            <person name="Thoen E."/>
            <person name="Andreopoulos B."/>
            <person name="Lu D."/>
            <person name="Skrede I."/>
            <person name="Drula E."/>
            <person name="Henrissat B."/>
            <person name="Morin E."/>
            <person name="Kohler A."/>
            <person name="Barry K."/>
            <person name="LaButti K."/>
            <person name="Morin E."/>
            <person name="Salamov A."/>
            <person name="Lipzen A."/>
            <person name="Mereny Z."/>
            <person name="Hegedus B."/>
            <person name="Baldrian P."/>
            <person name="Stursova M."/>
            <person name="Weitz H."/>
            <person name="Taylor A."/>
            <person name="Grigoriev I.V."/>
            <person name="Nagy L.G."/>
            <person name="Martin F."/>
            <person name="Kauserud H."/>
        </authorList>
    </citation>
    <scope>NUCLEOTIDE SEQUENCE</scope>
    <source>
        <strain evidence="2">CBHHK002</strain>
    </source>
</reference>
<sequence length="309" mass="34056">MQAVDSDLFSHFWTFVKGSLYDCMTGLLLYGILLVLAVIALHLLLSRPEAPGNRYFIAITGTMLFLSTTQAVLQSALVLFEFRLLSEELAGDLDAITQTAWTCQVVLFAQAVVQVTNVLLADALLIYRCYLVWGRNIYPVILPVGMLAACTALGYVSVFEMDIQSHDDHRPFAQVLDVRIPFIITILTNVVLTILIAGRIWWARRELHPVLSEPALTHRYDTAIAMILESGAVYCAAVIVWILASTYCGPESPFTYICTGAVSQLVNIAPTLIIVRVGLGRRGDCEGCKKSDVQAIHMRRVEGFGSIAS</sequence>
<keyword evidence="3" id="KW-1185">Reference proteome</keyword>
<dbReference type="EMBL" id="JARIHO010000021">
    <property type="protein sequence ID" value="KAJ7346240.1"/>
    <property type="molecule type" value="Genomic_DNA"/>
</dbReference>
<comment type="caution">
    <text evidence="2">The sequence shown here is derived from an EMBL/GenBank/DDBJ whole genome shotgun (WGS) entry which is preliminary data.</text>
</comment>
<feature type="transmembrane region" description="Helical" evidence="1">
    <location>
        <begin position="178"/>
        <end position="202"/>
    </location>
</feature>
<dbReference type="Proteomes" id="UP001218218">
    <property type="component" value="Unassembled WGS sequence"/>
</dbReference>
<evidence type="ECO:0000313" key="2">
    <source>
        <dbReference type="EMBL" id="KAJ7346240.1"/>
    </source>
</evidence>
<evidence type="ECO:0000256" key="1">
    <source>
        <dbReference type="SAM" id="Phobius"/>
    </source>
</evidence>
<feature type="transmembrane region" description="Helical" evidence="1">
    <location>
        <begin position="223"/>
        <end position="242"/>
    </location>
</feature>
<dbReference type="AlphaFoldDB" id="A0AAD6ZZ16"/>
<proteinExistence type="predicted"/>
<gene>
    <name evidence="2" type="ORF">DFH08DRAFT_211822</name>
</gene>
<keyword evidence="1" id="KW-0472">Membrane</keyword>
<feature type="transmembrane region" description="Helical" evidence="1">
    <location>
        <begin position="137"/>
        <end position="158"/>
    </location>
</feature>
<accession>A0AAD6ZZ16</accession>